<sequence length="319" mass="36434">MSLSKFGFGIEIEAVVKPQNDRLEWRGRPQEYYELLAADLRRRNIPAIADRLNAAWQAQYPQHYDKWFITKDGSLGGQPGEICLEAVSPVMKTDSSEWTSDLEIFWKSMRTVFNVQQNFTCGSHIHVAPQGRPYSMSELRTIAFAVVTQEHMVKSLLPKARSRNNYCQRNSKRSPKLINYFRNGKNAASFTQVKAAILQMTSPAQILDLMQGTERYVIWNFRNIATTNTIEFRGGRHLRGPNRSFWWITLAVSFISLALRENSLGKPAVPLHVVAAATPAYRSRMIKFWEAINAEAARLGMGGHLPSDWRRMKEIPQTS</sequence>
<evidence type="ECO:0000313" key="1">
    <source>
        <dbReference type="EMBL" id="KAL2070253.1"/>
    </source>
</evidence>
<proteinExistence type="predicted"/>
<organism evidence="1 2">
    <name type="scientific">Oculimacula yallundae</name>
    <dbReference type="NCBI Taxonomy" id="86028"/>
    <lineage>
        <taxon>Eukaryota</taxon>
        <taxon>Fungi</taxon>
        <taxon>Dikarya</taxon>
        <taxon>Ascomycota</taxon>
        <taxon>Pezizomycotina</taxon>
        <taxon>Leotiomycetes</taxon>
        <taxon>Helotiales</taxon>
        <taxon>Ploettnerulaceae</taxon>
        <taxon>Oculimacula</taxon>
    </lineage>
</organism>
<dbReference type="Pfam" id="PF12224">
    <property type="entry name" value="Amidoligase_2"/>
    <property type="match status" value="1"/>
</dbReference>
<reference evidence="1 2" key="1">
    <citation type="journal article" date="2024" name="Commun. Biol.">
        <title>Comparative genomic analysis of thermophilic fungi reveals convergent evolutionary adaptations and gene losses.</title>
        <authorList>
            <person name="Steindorff A.S."/>
            <person name="Aguilar-Pontes M.V."/>
            <person name="Robinson A.J."/>
            <person name="Andreopoulos B."/>
            <person name="LaButti K."/>
            <person name="Kuo A."/>
            <person name="Mondo S."/>
            <person name="Riley R."/>
            <person name="Otillar R."/>
            <person name="Haridas S."/>
            <person name="Lipzen A."/>
            <person name="Grimwood J."/>
            <person name="Schmutz J."/>
            <person name="Clum A."/>
            <person name="Reid I.D."/>
            <person name="Moisan M.C."/>
            <person name="Butler G."/>
            <person name="Nguyen T.T.M."/>
            <person name="Dewar K."/>
            <person name="Conant G."/>
            <person name="Drula E."/>
            <person name="Henrissat B."/>
            <person name="Hansel C."/>
            <person name="Singer S."/>
            <person name="Hutchinson M.I."/>
            <person name="de Vries R.P."/>
            <person name="Natvig D.O."/>
            <person name="Powell A.J."/>
            <person name="Tsang A."/>
            <person name="Grigoriev I.V."/>
        </authorList>
    </citation>
    <scope>NUCLEOTIDE SEQUENCE [LARGE SCALE GENOMIC DNA]</scope>
    <source>
        <strain evidence="1 2">CBS 494.80</strain>
    </source>
</reference>
<keyword evidence="2" id="KW-1185">Reference proteome</keyword>
<name>A0ABR4CLZ6_9HELO</name>
<gene>
    <name evidence="1" type="ORF">VTL71DRAFT_13279</name>
</gene>
<evidence type="ECO:0000313" key="2">
    <source>
        <dbReference type="Proteomes" id="UP001595075"/>
    </source>
</evidence>
<accession>A0ABR4CLZ6</accession>
<dbReference type="InterPro" id="IPR022025">
    <property type="entry name" value="Amidoligase_2"/>
</dbReference>
<dbReference type="Proteomes" id="UP001595075">
    <property type="component" value="Unassembled WGS sequence"/>
</dbReference>
<dbReference type="PANTHER" id="PTHR36847:SF1">
    <property type="entry name" value="AMIDOLIGASE ENZYME"/>
    <property type="match status" value="1"/>
</dbReference>
<protein>
    <recommendedName>
        <fullName evidence="3">Amidoligase enzyme</fullName>
    </recommendedName>
</protein>
<evidence type="ECO:0008006" key="3">
    <source>
        <dbReference type="Google" id="ProtNLM"/>
    </source>
</evidence>
<dbReference type="EMBL" id="JAZHXI010000006">
    <property type="protein sequence ID" value="KAL2070253.1"/>
    <property type="molecule type" value="Genomic_DNA"/>
</dbReference>
<comment type="caution">
    <text evidence="1">The sequence shown here is derived from an EMBL/GenBank/DDBJ whole genome shotgun (WGS) entry which is preliminary data.</text>
</comment>
<dbReference type="PANTHER" id="PTHR36847">
    <property type="entry name" value="AMIDOLIGASE ENZYME"/>
    <property type="match status" value="1"/>
</dbReference>